<feature type="transmembrane region" description="Helical" evidence="2">
    <location>
        <begin position="261"/>
        <end position="281"/>
    </location>
</feature>
<feature type="transmembrane region" description="Helical" evidence="2">
    <location>
        <begin position="217"/>
        <end position="235"/>
    </location>
</feature>
<feature type="compositionally biased region" description="Polar residues" evidence="1">
    <location>
        <begin position="29"/>
        <end position="40"/>
    </location>
</feature>
<dbReference type="Proteomes" id="UP000005239">
    <property type="component" value="Unassembled WGS sequence"/>
</dbReference>
<dbReference type="EnsemblMetazoa" id="PPA02954.1">
    <property type="protein sequence ID" value="PPA02954.1"/>
    <property type="gene ID" value="WBGene00092508"/>
</dbReference>
<protein>
    <submittedName>
        <fullName evidence="3">Uncharacterized protein</fullName>
    </submittedName>
</protein>
<feature type="region of interest" description="Disordered" evidence="1">
    <location>
        <begin position="453"/>
        <end position="486"/>
    </location>
</feature>
<feature type="region of interest" description="Disordered" evidence="1">
    <location>
        <begin position="1"/>
        <end position="150"/>
    </location>
</feature>
<organism evidence="3 4">
    <name type="scientific">Pristionchus pacificus</name>
    <name type="common">Parasitic nematode worm</name>
    <dbReference type="NCBI Taxonomy" id="54126"/>
    <lineage>
        <taxon>Eukaryota</taxon>
        <taxon>Metazoa</taxon>
        <taxon>Ecdysozoa</taxon>
        <taxon>Nematoda</taxon>
        <taxon>Chromadorea</taxon>
        <taxon>Rhabditida</taxon>
        <taxon>Rhabditina</taxon>
        <taxon>Diplogasteromorpha</taxon>
        <taxon>Diplogasteroidea</taxon>
        <taxon>Neodiplogasteridae</taxon>
        <taxon>Pristionchus</taxon>
    </lineage>
</organism>
<feature type="transmembrane region" description="Helical" evidence="2">
    <location>
        <begin position="313"/>
        <end position="343"/>
    </location>
</feature>
<keyword evidence="2" id="KW-1133">Transmembrane helix</keyword>
<keyword evidence="2" id="KW-0472">Membrane</keyword>
<feature type="compositionally biased region" description="Low complexity" evidence="1">
    <location>
        <begin position="77"/>
        <end position="95"/>
    </location>
</feature>
<gene>
    <name evidence="3" type="primary">WBGene00092508</name>
</gene>
<name>A0A2A6CEM5_PRIPA</name>
<sequence>MSADREKGVDESTKAPQSREPTGQEDETQTAGTQGATRNASPPAAGADIGSDSGRGKDKQSGSGKAPLSPPPPPGGPADSSRAGDAAAAAAATGDKPPPEKVPASLPRCGTSSMSRKKRQKAKKAKAAAAAAAGGTIEDTNPQETEHGGMADDAGYPGLHEARIWKHLEFFRRSNYFHRFPVEPPPEQLVADLCETYVRTIELTMEKRHRNIYFNRWLTILLCIPMLGMLADFVYNHLIKADDLFILDTWKGLAFNEWPPFIYPLIVHFVTWPLVTVPLVFTHHNFRYYLIAVNAYKEDLVTDSQMMNIKINYLINLFVNQLINFLLLPMFSIMIAAGFVLFLPYTDLFSDIVEKAIDGVMKSERHLEDASTEATREKIAGVYPYVALWAVGQSFSCCLTFFMSTRNLSALRYYDKYSFESEHPAHTTEHVERYAHVGQCTKRVPLTKYQNIAETHGSRTPRTPASRSVPNSPMAATAVAETTPLL</sequence>
<reference evidence="3" key="2">
    <citation type="submission" date="2022-06" db="UniProtKB">
        <authorList>
            <consortium name="EnsemblMetazoa"/>
        </authorList>
    </citation>
    <scope>IDENTIFICATION</scope>
    <source>
        <strain evidence="3">PS312</strain>
    </source>
</reference>
<evidence type="ECO:0000256" key="1">
    <source>
        <dbReference type="SAM" id="MobiDB-lite"/>
    </source>
</evidence>
<keyword evidence="2" id="KW-0812">Transmembrane</keyword>
<feature type="transmembrane region" description="Helical" evidence="2">
    <location>
        <begin position="382"/>
        <end position="402"/>
    </location>
</feature>
<proteinExistence type="predicted"/>
<dbReference type="AlphaFoldDB" id="A0A2A6CEM5"/>
<feature type="compositionally biased region" description="Basic residues" evidence="1">
    <location>
        <begin position="115"/>
        <end position="126"/>
    </location>
</feature>
<feature type="compositionally biased region" description="Polar residues" evidence="1">
    <location>
        <begin position="453"/>
        <end position="471"/>
    </location>
</feature>
<evidence type="ECO:0000256" key="2">
    <source>
        <dbReference type="SAM" id="Phobius"/>
    </source>
</evidence>
<feature type="compositionally biased region" description="Basic and acidic residues" evidence="1">
    <location>
        <begin position="1"/>
        <end position="13"/>
    </location>
</feature>
<evidence type="ECO:0000313" key="4">
    <source>
        <dbReference type="Proteomes" id="UP000005239"/>
    </source>
</evidence>
<reference evidence="4" key="1">
    <citation type="journal article" date="2008" name="Nat. Genet.">
        <title>The Pristionchus pacificus genome provides a unique perspective on nematode lifestyle and parasitism.</title>
        <authorList>
            <person name="Dieterich C."/>
            <person name="Clifton S.W."/>
            <person name="Schuster L.N."/>
            <person name="Chinwalla A."/>
            <person name="Delehaunty K."/>
            <person name="Dinkelacker I."/>
            <person name="Fulton L."/>
            <person name="Fulton R."/>
            <person name="Godfrey J."/>
            <person name="Minx P."/>
            <person name="Mitreva M."/>
            <person name="Roeseler W."/>
            <person name="Tian H."/>
            <person name="Witte H."/>
            <person name="Yang S.P."/>
            <person name="Wilson R.K."/>
            <person name="Sommer R.J."/>
        </authorList>
    </citation>
    <scope>NUCLEOTIDE SEQUENCE [LARGE SCALE GENOMIC DNA]</scope>
    <source>
        <strain evidence="4">PS312</strain>
    </source>
</reference>
<evidence type="ECO:0000313" key="3">
    <source>
        <dbReference type="EnsemblMetazoa" id="PPA02954.1"/>
    </source>
</evidence>
<keyword evidence="4" id="KW-1185">Reference proteome</keyword>
<accession>A0A2A6CEM5</accession>
<accession>A0A8R1U6C3</accession>